<accession>A0AA86MXE4</accession>
<dbReference type="PANTHER" id="PTHR30619:SF1">
    <property type="entry name" value="RECOMBINATION PROTEIN 2"/>
    <property type="match status" value="1"/>
</dbReference>
<dbReference type="Proteomes" id="UP001179121">
    <property type="component" value="Chromosome"/>
</dbReference>
<proteinExistence type="predicted"/>
<organism evidence="2 3">
    <name type="scientific">Nitrospira tepida</name>
    <dbReference type="NCBI Taxonomy" id="2973512"/>
    <lineage>
        <taxon>Bacteria</taxon>
        <taxon>Pseudomonadati</taxon>
        <taxon>Nitrospirota</taxon>
        <taxon>Nitrospiria</taxon>
        <taxon>Nitrospirales</taxon>
        <taxon>Nitrospiraceae</taxon>
        <taxon>Nitrospira</taxon>
    </lineage>
</organism>
<dbReference type="RefSeq" id="WP_289267796.1">
    <property type="nucleotide sequence ID" value="NZ_OX365700.1"/>
</dbReference>
<dbReference type="InterPro" id="IPR001279">
    <property type="entry name" value="Metallo-B-lactamas"/>
</dbReference>
<dbReference type="Gene3D" id="3.60.15.10">
    <property type="entry name" value="Ribonuclease Z/Hydroxyacylglutathione hydrolase-like"/>
    <property type="match status" value="1"/>
</dbReference>
<sequence length="362" mass="40497">MNDFFEIDFLDVETDKSGDAISLRYQVNGITSIHVVDGGFQDTGKKVVEHIRQYYDNPNHIDRVIVTHPDGDHAGGLRTVLEEFRVGELWMLRPWIYAHEIISRFSNFSSVDNLRRRLKQIYPNLSALEAIALERGIPIREPFQGAVLGAFTILAPTKKRYLDLIVSSERTPESPEEVRQTGTTILTSFLHKAATEAVRLLKAAWGVEAFSPEETSAENEMSAVQYANIAGQRIVLTGDAGRAALTEAADYAPYVGLQLPGIHRFQVPHHGSRRNVSTELLNRWLGSRLPNKPQPGQETFTAVISSAKKDEDHPRKAVIRALIHRGAKVLTTEGKCICISRNKPRAGWVPATPEDYPEEQEN</sequence>
<dbReference type="SUPFAM" id="SSF56281">
    <property type="entry name" value="Metallo-hydrolase/oxidoreductase"/>
    <property type="match status" value="1"/>
</dbReference>
<gene>
    <name evidence="2" type="ORF">DNFV4_01255</name>
</gene>
<reference evidence="2" key="1">
    <citation type="submission" date="2022-10" db="EMBL/GenBank/DDBJ databases">
        <authorList>
            <person name="Koch H."/>
        </authorList>
    </citation>
    <scope>NUCLEOTIDE SEQUENCE</scope>
    <source>
        <strain evidence="2">DNF</strain>
    </source>
</reference>
<evidence type="ECO:0000313" key="3">
    <source>
        <dbReference type="Proteomes" id="UP001179121"/>
    </source>
</evidence>
<protein>
    <submittedName>
        <fullName evidence="2">Metallo-beta-lactamase superfamily protein</fullName>
    </submittedName>
</protein>
<evidence type="ECO:0000259" key="1">
    <source>
        <dbReference type="Pfam" id="PF00753"/>
    </source>
</evidence>
<feature type="domain" description="Metallo-beta-lactamase" evidence="1">
    <location>
        <begin position="35"/>
        <end position="89"/>
    </location>
</feature>
<dbReference type="Pfam" id="PF00753">
    <property type="entry name" value="Lactamase_B"/>
    <property type="match status" value="1"/>
</dbReference>
<evidence type="ECO:0000313" key="2">
    <source>
        <dbReference type="EMBL" id="CAI4030825.1"/>
    </source>
</evidence>
<dbReference type="PANTHER" id="PTHR30619">
    <property type="entry name" value="DNA INTERNALIZATION/COMPETENCE PROTEIN COMEC/REC2"/>
    <property type="match status" value="1"/>
</dbReference>
<dbReference type="AlphaFoldDB" id="A0AA86MXE4"/>
<dbReference type="InterPro" id="IPR052159">
    <property type="entry name" value="Competence_DNA_uptake"/>
</dbReference>
<dbReference type="EMBL" id="OX365700">
    <property type="protein sequence ID" value="CAI4030825.1"/>
    <property type="molecule type" value="Genomic_DNA"/>
</dbReference>
<name>A0AA86MXE4_9BACT</name>
<keyword evidence="3" id="KW-1185">Reference proteome</keyword>
<dbReference type="InterPro" id="IPR036866">
    <property type="entry name" value="RibonucZ/Hydroxyglut_hydro"/>
</dbReference>
<dbReference type="KEGG" id="nti:DNFV4_01255"/>